<feature type="compositionally biased region" description="Basic residues" evidence="1">
    <location>
        <begin position="161"/>
        <end position="170"/>
    </location>
</feature>
<feature type="region of interest" description="Disordered" evidence="1">
    <location>
        <begin position="108"/>
        <end position="290"/>
    </location>
</feature>
<accession>A0A7R9VQB0</accession>
<dbReference type="EMBL" id="HBEC01035858">
    <property type="protein sequence ID" value="CAD8302612.1"/>
    <property type="molecule type" value="Transcribed_RNA"/>
</dbReference>
<protein>
    <submittedName>
        <fullName evidence="2">Uncharacterized protein</fullName>
    </submittedName>
</protein>
<sequence>MAEELGGTILNPHGEARRIGAQPMHASVSLGIGQVRCMPSQRDGELAPHTGDAAGSCGHSWNGFICCGVWVAIDTVCGRGCGSGGGGVEEGGGSLAGKDLASPRYACGRRARPTSGELAATSARSRAGTPPKTRFREGHAEESATSMAESGASRGAVLLTHARRRRRRRGSLSEDGGQPRRTRRLTSNGRASVSSGGRSVNNDSSDSARSSADDGSRGRGAGCSGEGSMHGRNDGRGRHGGGSAKSSGSAGSGSSGGSAGSGSGAGSGGDGDAFYDPWANGGGGDGASGFNFTSVSALSQANTELLSRSPADVLVACPAQPAAAAP</sequence>
<reference evidence="2" key="1">
    <citation type="submission" date="2021-01" db="EMBL/GenBank/DDBJ databases">
        <authorList>
            <person name="Corre E."/>
            <person name="Pelletier E."/>
            <person name="Niang G."/>
            <person name="Scheremetjew M."/>
            <person name="Finn R."/>
            <person name="Kale V."/>
            <person name="Holt S."/>
            <person name="Cochrane G."/>
            <person name="Meng A."/>
            <person name="Brown T."/>
            <person name="Cohen L."/>
        </authorList>
    </citation>
    <scope>NUCLEOTIDE SEQUENCE</scope>
    <source>
        <strain evidence="2">CCMP219</strain>
    </source>
</reference>
<organism evidence="2">
    <name type="scientific">Chlamydomonas euryale</name>
    <dbReference type="NCBI Taxonomy" id="1486919"/>
    <lineage>
        <taxon>Eukaryota</taxon>
        <taxon>Viridiplantae</taxon>
        <taxon>Chlorophyta</taxon>
        <taxon>core chlorophytes</taxon>
        <taxon>Chlorophyceae</taxon>
        <taxon>CS clade</taxon>
        <taxon>Chlamydomonadales</taxon>
        <taxon>Chlamydomonadaceae</taxon>
        <taxon>Chlamydomonas</taxon>
    </lineage>
</organism>
<evidence type="ECO:0000256" key="1">
    <source>
        <dbReference type="SAM" id="MobiDB-lite"/>
    </source>
</evidence>
<evidence type="ECO:0000313" key="2">
    <source>
        <dbReference type="EMBL" id="CAD8302612.1"/>
    </source>
</evidence>
<name>A0A7R9VQB0_9CHLO</name>
<proteinExistence type="predicted"/>
<dbReference type="AlphaFoldDB" id="A0A7R9VQB0"/>
<gene>
    <name evidence="2" type="ORF">CEUR00632_LOCUS16653</name>
</gene>
<feature type="compositionally biased region" description="Gly residues" evidence="1">
    <location>
        <begin position="250"/>
        <end position="271"/>
    </location>
</feature>
<feature type="compositionally biased region" description="Low complexity" evidence="1">
    <location>
        <begin position="187"/>
        <end position="210"/>
    </location>
</feature>